<evidence type="ECO:0000256" key="1">
    <source>
        <dbReference type="ARBA" id="ARBA00004651"/>
    </source>
</evidence>
<dbReference type="InterPro" id="IPR017039">
    <property type="entry name" value="Virul_fac_BrkB"/>
</dbReference>
<protein>
    <submittedName>
        <fullName evidence="7">Ribonuclease</fullName>
    </submittedName>
</protein>
<dbReference type="GO" id="GO:0005886">
    <property type="term" value="C:plasma membrane"/>
    <property type="evidence" value="ECO:0007669"/>
    <property type="project" value="UniProtKB-SubCell"/>
</dbReference>
<feature type="transmembrane region" description="Helical" evidence="6">
    <location>
        <begin position="235"/>
        <end position="262"/>
    </location>
</feature>
<feature type="transmembrane region" description="Helical" evidence="6">
    <location>
        <begin position="171"/>
        <end position="190"/>
    </location>
</feature>
<comment type="caution">
    <text evidence="7">The sequence shown here is derived from an EMBL/GenBank/DDBJ whole genome shotgun (WGS) entry which is preliminary data.</text>
</comment>
<dbReference type="Proteomes" id="UP000251213">
    <property type="component" value="Unassembled WGS sequence"/>
</dbReference>
<evidence type="ECO:0000256" key="5">
    <source>
        <dbReference type="ARBA" id="ARBA00023136"/>
    </source>
</evidence>
<dbReference type="Pfam" id="PF03631">
    <property type="entry name" value="Virul_fac_BrkB"/>
    <property type="match status" value="1"/>
</dbReference>
<dbReference type="EMBL" id="QJKK01000001">
    <property type="protein sequence ID" value="RAL27057.1"/>
    <property type="molecule type" value="Genomic_DNA"/>
</dbReference>
<feature type="transmembrane region" description="Helical" evidence="6">
    <location>
        <begin position="202"/>
        <end position="223"/>
    </location>
</feature>
<reference evidence="7 8" key="2">
    <citation type="submission" date="2018-06" db="EMBL/GenBank/DDBJ databases">
        <authorList>
            <person name="Zhirakovskaya E."/>
        </authorList>
    </citation>
    <scope>NUCLEOTIDE SEQUENCE [LARGE SCALE GENOMIC DNA]</scope>
    <source>
        <strain evidence="7 8">FBKL4.011</strain>
    </source>
</reference>
<evidence type="ECO:0000313" key="7">
    <source>
        <dbReference type="EMBL" id="RAL27057.1"/>
    </source>
</evidence>
<evidence type="ECO:0000256" key="2">
    <source>
        <dbReference type="ARBA" id="ARBA00022475"/>
    </source>
</evidence>
<dbReference type="AlphaFoldDB" id="A0A364K9S7"/>
<dbReference type="OrthoDB" id="9775903at2"/>
<dbReference type="NCBIfam" id="TIGR00765">
    <property type="entry name" value="yihY_not_rbn"/>
    <property type="match status" value="1"/>
</dbReference>
<feature type="transmembrane region" description="Helical" evidence="6">
    <location>
        <begin position="21"/>
        <end position="41"/>
    </location>
</feature>
<keyword evidence="2" id="KW-1003">Cell membrane</keyword>
<accession>A0A364K9S7</accession>
<keyword evidence="8" id="KW-1185">Reference proteome</keyword>
<feature type="transmembrane region" description="Helical" evidence="6">
    <location>
        <begin position="85"/>
        <end position="108"/>
    </location>
</feature>
<evidence type="ECO:0000256" key="3">
    <source>
        <dbReference type="ARBA" id="ARBA00022692"/>
    </source>
</evidence>
<evidence type="ECO:0000256" key="6">
    <source>
        <dbReference type="SAM" id="Phobius"/>
    </source>
</evidence>
<proteinExistence type="predicted"/>
<gene>
    <name evidence="7" type="ORF">DL897_03210</name>
</gene>
<name>A0A364K9S7_9BACL</name>
<keyword evidence="3 6" id="KW-0812">Transmembrane</keyword>
<comment type="subcellular location">
    <subcellularLocation>
        <location evidence="1">Cell membrane</location>
        <topology evidence="1">Multi-pass membrane protein</topology>
    </subcellularLocation>
</comment>
<feature type="transmembrane region" description="Helical" evidence="6">
    <location>
        <begin position="120"/>
        <end position="151"/>
    </location>
</feature>
<dbReference type="RefSeq" id="WP_113657662.1">
    <property type="nucleotide sequence ID" value="NZ_KZ845663.1"/>
</dbReference>
<reference evidence="7 8" key="1">
    <citation type="submission" date="2018-06" db="EMBL/GenBank/DDBJ databases">
        <title>Thermoflavimicrobium daqus sp. nov., a thermophilic microbe isolated from Moutai-flavour Daqu.</title>
        <authorList>
            <person name="Wang X."/>
            <person name="Zhou H."/>
        </authorList>
    </citation>
    <scope>NUCLEOTIDE SEQUENCE [LARGE SCALE GENOMIC DNA]</scope>
    <source>
        <strain evidence="7 8">FBKL4.011</strain>
    </source>
</reference>
<dbReference type="PANTHER" id="PTHR30213:SF0">
    <property type="entry name" value="UPF0761 MEMBRANE PROTEIN YIHY"/>
    <property type="match status" value="1"/>
</dbReference>
<keyword evidence="4 6" id="KW-1133">Transmembrane helix</keyword>
<sequence length="268" mass="30611">MITRFLREFIDRFIQDRVLDLAAQLAYYFLLSLFPFLFLVFNTMGYLPFSSEQILDLIHPYAPPSTYELIKSNLVQILDVKNGRALSLSVLASLYLASLAFQSIIRALNRAYRVKQTRSVWADIVLGLFLMFGLFVALIFSLLLPIIGQIIGEFSVYLFGLDPTYFIWNTIHWLISSLVIWLVFLCLYIFAPNTKVRFYQALPGAIFATLGWQISSFGFSYYVSINNYTLLYGNLGGIMILVGWFYVSAFVLIIGGQINAILCQLSKK</sequence>
<keyword evidence="5 6" id="KW-0472">Membrane</keyword>
<evidence type="ECO:0000313" key="8">
    <source>
        <dbReference type="Proteomes" id="UP000251213"/>
    </source>
</evidence>
<dbReference type="PANTHER" id="PTHR30213">
    <property type="entry name" value="INNER MEMBRANE PROTEIN YHJD"/>
    <property type="match status" value="1"/>
</dbReference>
<organism evidence="7 8">
    <name type="scientific">Thermoflavimicrobium daqui</name>
    <dbReference type="NCBI Taxonomy" id="2137476"/>
    <lineage>
        <taxon>Bacteria</taxon>
        <taxon>Bacillati</taxon>
        <taxon>Bacillota</taxon>
        <taxon>Bacilli</taxon>
        <taxon>Bacillales</taxon>
        <taxon>Thermoactinomycetaceae</taxon>
        <taxon>Thermoflavimicrobium</taxon>
    </lineage>
</organism>
<evidence type="ECO:0000256" key="4">
    <source>
        <dbReference type="ARBA" id="ARBA00022989"/>
    </source>
</evidence>
<dbReference type="PIRSF" id="PIRSF035875">
    <property type="entry name" value="RNase_BN"/>
    <property type="match status" value="1"/>
</dbReference>